<organism evidence="1 2">
    <name type="scientific">Cervus elaphus hippelaphus</name>
    <name type="common">European red deer</name>
    <dbReference type="NCBI Taxonomy" id="46360"/>
    <lineage>
        <taxon>Eukaryota</taxon>
        <taxon>Metazoa</taxon>
        <taxon>Chordata</taxon>
        <taxon>Craniata</taxon>
        <taxon>Vertebrata</taxon>
        <taxon>Euteleostomi</taxon>
        <taxon>Mammalia</taxon>
        <taxon>Eutheria</taxon>
        <taxon>Laurasiatheria</taxon>
        <taxon>Artiodactyla</taxon>
        <taxon>Ruminantia</taxon>
        <taxon>Pecora</taxon>
        <taxon>Cervidae</taxon>
        <taxon>Cervinae</taxon>
        <taxon>Cervus</taxon>
    </lineage>
</organism>
<dbReference type="AlphaFoldDB" id="A0A212DFV4"/>
<dbReference type="EMBL" id="MKHE01000003">
    <property type="protein sequence ID" value="OWK17061.1"/>
    <property type="molecule type" value="Genomic_DNA"/>
</dbReference>
<evidence type="ECO:0000313" key="1">
    <source>
        <dbReference type="EMBL" id="OWK17061.1"/>
    </source>
</evidence>
<comment type="caution">
    <text evidence="1">The sequence shown here is derived from an EMBL/GenBank/DDBJ whole genome shotgun (WGS) entry which is preliminary data.</text>
</comment>
<evidence type="ECO:0000313" key="2">
    <source>
        <dbReference type="Proteomes" id="UP000242450"/>
    </source>
</evidence>
<name>A0A212DFV4_CEREH</name>
<reference evidence="1 2" key="1">
    <citation type="journal article" date="2018" name="Mol. Genet. Genomics">
        <title>The red deer Cervus elaphus genome CerEla1.0: sequencing, annotating, genes, and chromosomes.</title>
        <authorList>
            <person name="Bana N.A."/>
            <person name="Nyiri A."/>
            <person name="Nagy J."/>
            <person name="Frank K."/>
            <person name="Nagy T."/>
            <person name="Steger V."/>
            <person name="Schiller M."/>
            <person name="Lakatos P."/>
            <person name="Sugar L."/>
            <person name="Horn P."/>
            <person name="Barta E."/>
            <person name="Orosz L."/>
        </authorList>
    </citation>
    <scope>NUCLEOTIDE SEQUENCE [LARGE SCALE GENOMIC DNA]</scope>
    <source>
        <strain evidence="1">Hungarian</strain>
    </source>
</reference>
<sequence>MAGKGDQTLLLKTVCGRQKLILRKVSSQLAPRNHRISSCNAGTRTRYFFLPKPVLEPVLCRKEDKTKDVPQIPIRGHTAPQSVLHLLPSVCTPMQAL</sequence>
<proteinExistence type="predicted"/>
<gene>
    <name evidence="1" type="ORF">Celaphus_00011725</name>
</gene>
<keyword evidence="2" id="KW-1185">Reference proteome</keyword>
<dbReference type="Proteomes" id="UP000242450">
    <property type="component" value="Chromosome 3"/>
</dbReference>
<accession>A0A212DFV4</accession>
<protein>
    <submittedName>
        <fullName evidence="1">Uncharacterized protein</fullName>
    </submittedName>
</protein>